<evidence type="ECO:0000259" key="5">
    <source>
        <dbReference type="PROSITE" id="PS50937"/>
    </source>
</evidence>
<name>A0A7D6VER2_9NOCA</name>
<dbReference type="SUPFAM" id="SSF46955">
    <property type="entry name" value="Putative DNA-binding domain"/>
    <property type="match status" value="1"/>
</dbReference>
<dbReference type="PRINTS" id="PR00040">
    <property type="entry name" value="HTHMERR"/>
</dbReference>
<dbReference type="RefSeq" id="WP_181582353.1">
    <property type="nucleotide sequence ID" value="NZ_CP059399.1"/>
</dbReference>
<evidence type="ECO:0000256" key="2">
    <source>
        <dbReference type="ARBA" id="ARBA00023015"/>
    </source>
</evidence>
<evidence type="ECO:0000313" key="7">
    <source>
        <dbReference type="Proteomes" id="UP000515512"/>
    </source>
</evidence>
<reference evidence="6 7" key="1">
    <citation type="submission" date="2020-07" db="EMBL/GenBank/DDBJ databases">
        <authorList>
            <person name="Zhuang K."/>
            <person name="Ran Y."/>
        </authorList>
    </citation>
    <scope>NUCLEOTIDE SEQUENCE [LARGE SCALE GENOMIC DNA]</scope>
    <source>
        <strain evidence="6 7">WCH-YHL-001</strain>
    </source>
</reference>
<keyword evidence="7" id="KW-1185">Reference proteome</keyword>
<evidence type="ECO:0000256" key="3">
    <source>
        <dbReference type="ARBA" id="ARBA00023125"/>
    </source>
</evidence>
<dbReference type="GO" id="GO:0003677">
    <property type="term" value="F:DNA binding"/>
    <property type="evidence" value="ECO:0007669"/>
    <property type="project" value="UniProtKB-KW"/>
</dbReference>
<dbReference type="CDD" id="cd01106">
    <property type="entry name" value="HTH_TipAL-Mta"/>
    <property type="match status" value="1"/>
</dbReference>
<dbReference type="PROSITE" id="PS50937">
    <property type="entry name" value="HTH_MERR_2"/>
    <property type="match status" value="1"/>
</dbReference>
<keyword evidence="4" id="KW-0804">Transcription</keyword>
<dbReference type="KEGG" id="nhu:H0264_01825"/>
<sequence length="251" mass="28450">MATEWSIQDLAKSAGTTSRTLRHYGELGLLPPSRIGSNGYRYYDQESLVRLQRILLLRELGLSLPVIGEVLAGEKDTAAALHTHLELLHQQQDRLARQIASVRTTLRKTEAGEPLMADEVFDGFDHTQYKDEVIERWGKDAYDRSNNWWNSMSDADKKAFMQTHLDIAADYGRAHAAGLPLDSDEVQAIVQRHYDWIALAWGGRRPEKVAFVNLGEMYVADPRFAINYDKHGEGTAEYVRDAMKVYAEAQL</sequence>
<dbReference type="InterPro" id="IPR047057">
    <property type="entry name" value="MerR_fam"/>
</dbReference>
<dbReference type="Proteomes" id="UP000515512">
    <property type="component" value="Chromosome"/>
</dbReference>
<keyword evidence="2" id="KW-0805">Transcription regulation</keyword>
<dbReference type="Pfam" id="PF07739">
    <property type="entry name" value="TipAS"/>
    <property type="match status" value="1"/>
</dbReference>
<dbReference type="Gene3D" id="1.10.1660.10">
    <property type="match status" value="1"/>
</dbReference>
<dbReference type="Pfam" id="PF13411">
    <property type="entry name" value="MerR_1"/>
    <property type="match status" value="1"/>
</dbReference>
<evidence type="ECO:0000256" key="1">
    <source>
        <dbReference type="ARBA" id="ARBA00022491"/>
    </source>
</evidence>
<organism evidence="6 7">
    <name type="scientific">Nocardia huaxiensis</name>
    <dbReference type="NCBI Taxonomy" id="2755382"/>
    <lineage>
        <taxon>Bacteria</taxon>
        <taxon>Bacillati</taxon>
        <taxon>Actinomycetota</taxon>
        <taxon>Actinomycetes</taxon>
        <taxon>Mycobacteriales</taxon>
        <taxon>Nocardiaceae</taxon>
        <taxon>Nocardia</taxon>
    </lineage>
</organism>
<evidence type="ECO:0000256" key="4">
    <source>
        <dbReference type="ARBA" id="ARBA00023163"/>
    </source>
</evidence>
<dbReference type="InterPro" id="IPR009061">
    <property type="entry name" value="DNA-bd_dom_put_sf"/>
</dbReference>
<proteinExistence type="predicted"/>
<dbReference type="InterPro" id="IPR036244">
    <property type="entry name" value="TipA-like_antibiotic-bd"/>
</dbReference>
<dbReference type="Gene3D" id="1.10.490.50">
    <property type="entry name" value="Antibiotic binding domain of TipA-like multidrug resistance regulators"/>
    <property type="match status" value="1"/>
</dbReference>
<accession>A0A7D6VER2</accession>
<protein>
    <submittedName>
        <fullName evidence="6">MerR family transcriptional regulator</fullName>
    </submittedName>
</protein>
<dbReference type="InterPro" id="IPR012925">
    <property type="entry name" value="TipAS_dom"/>
</dbReference>
<dbReference type="GO" id="GO:0003700">
    <property type="term" value="F:DNA-binding transcription factor activity"/>
    <property type="evidence" value="ECO:0007669"/>
    <property type="project" value="InterPro"/>
</dbReference>
<dbReference type="SMART" id="SM00422">
    <property type="entry name" value="HTH_MERR"/>
    <property type="match status" value="1"/>
</dbReference>
<dbReference type="InterPro" id="IPR000551">
    <property type="entry name" value="MerR-type_HTH_dom"/>
</dbReference>
<feature type="domain" description="HTH merR-type" evidence="5">
    <location>
        <begin position="4"/>
        <end position="73"/>
    </location>
</feature>
<dbReference type="SUPFAM" id="SSF89082">
    <property type="entry name" value="Antibiotic binding domain of TipA-like multidrug resistance regulators"/>
    <property type="match status" value="1"/>
</dbReference>
<dbReference type="AlphaFoldDB" id="A0A7D6VER2"/>
<evidence type="ECO:0000313" key="6">
    <source>
        <dbReference type="EMBL" id="QLY31157.1"/>
    </source>
</evidence>
<dbReference type="EMBL" id="CP059399">
    <property type="protein sequence ID" value="QLY31157.1"/>
    <property type="molecule type" value="Genomic_DNA"/>
</dbReference>
<gene>
    <name evidence="6" type="ORF">H0264_01825</name>
</gene>
<keyword evidence="1" id="KW-0678">Repressor</keyword>
<keyword evidence="3" id="KW-0238">DNA-binding</keyword>
<dbReference type="PANTHER" id="PTHR30204">
    <property type="entry name" value="REDOX-CYCLING DRUG-SENSING TRANSCRIPTIONAL ACTIVATOR SOXR"/>
    <property type="match status" value="1"/>
</dbReference>
<dbReference type="PANTHER" id="PTHR30204:SF69">
    <property type="entry name" value="MERR-FAMILY TRANSCRIPTIONAL REGULATOR"/>
    <property type="match status" value="1"/>
</dbReference>